<organism evidence="2 3">
    <name type="scientific">Glomus cerebriforme</name>
    <dbReference type="NCBI Taxonomy" id="658196"/>
    <lineage>
        <taxon>Eukaryota</taxon>
        <taxon>Fungi</taxon>
        <taxon>Fungi incertae sedis</taxon>
        <taxon>Mucoromycota</taxon>
        <taxon>Glomeromycotina</taxon>
        <taxon>Glomeromycetes</taxon>
        <taxon>Glomerales</taxon>
        <taxon>Glomeraceae</taxon>
        <taxon>Glomus</taxon>
    </lineage>
</organism>
<dbReference type="OrthoDB" id="2391071at2759"/>
<dbReference type="Proteomes" id="UP000265703">
    <property type="component" value="Unassembled WGS sequence"/>
</dbReference>
<reference evidence="2 3" key="1">
    <citation type="submission" date="2018-06" db="EMBL/GenBank/DDBJ databases">
        <title>Comparative genomics reveals the genomic features of Rhizophagus irregularis, R. cerebriforme, R. diaphanum and Gigaspora rosea, and their symbiotic lifestyle signature.</title>
        <authorList>
            <person name="Morin E."/>
            <person name="San Clemente H."/>
            <person name="Chen E.C.H."/>
            <person name="De La Providencia I."/>
            <person name="Hainaut M."/>
            <person name="Kuo A."/>
            <person name="Kohler A."/>
            <person name="Murat C."/>
            <person name="Tang N."/>
            <person name="Roy S."/>
            <person name="Loubradou J."/>
            <person name="Henrissat B."/>
            <person name="Grigoriev I.V."/>
            <person name="Corradi N."/>
            <person name="Roux C."/>
            <person name="Martin F.M."/>
        </authorList>
    </citation>
    <scope>NUCLEOTIDE SEQUENCE [LARGE SCALE GENOMIC DNA]</scope>
    <source>
        <strain evidence="2 3">DAOM 227022</strain>
    </source>
</reference>
<accession>A0A397TFC8</accession>
<evidence type="ECO:0000313" key="3">
    <source>
        <dbReference type="Proteomes" id="UP000265703"/>
    </source>
</evidence>
<dbReference type="EMBL" id="QKYT01000036">
    <property type="protein sequence ID" value="RIA96970.1"/>
    <property type="molecule type" value="Genomic_DNA"/>
</dbReference>
<gene>
    <name evidence="2" type="ORF">C1645_753509</name>
</gene>
<feature type="region of interest" description="Disordered" evidence="1">
    <location>
        <begin position="1"/>
        <end position="23"/>
    </location>
</feature>
<sequence>KKNKHAKQATETSTIDTNDIRRTRHSIRIQERAVTASTNATVAISRKIHQKEPDQKTTFTISDRPKRNVTAAQSTSVSNTFSIPSIHHKRKREEAKVFTSRVNLVNQSANNQSKKFKITTPSQPSIATVQESLVASLVVVQNTTIPQVTNVNKNYSKWSHFRRPYQS</sequence>
<proteinExistence type="predicted"/>
<dbReference type="AlphaFoldDB" id="A0A397TFC8"/>
<keyword evidence="3" id="KW-1185">Reference proteome</keyword>
<evidence type="ECO:0000256" key="1">
    <source>
        <dbReference type="SAM" id="MobiDB-lite"/>
    </source>
</evidence>
<feature type="non-terminal residue" evidence="2">
    <location>
        <position position="1"/>
    </location>
</feature>
<protein>
    <submittedName>
        <fullName evidence="2">Uncharacterized protein</fullName>
    </submittedName>
</protein>
<name>A0A397TFC8_9GLOM</name>
<evidence type="ECO:0000313" key="2">
    <source>
        <dbReference type="EMBL" id="RIA96970.1"/>
    </source>
</evidence>
<comment type="caution">
    <text evidence="2">The sequence shown here is derived from an EMBL/GenBank/DDBJ whole genome shotgun (WGS) entry which is preliminary data.</text>
</comment>